<protein>
    <submittedName>
        <fullName evidence="3">Predicted membrane protein</fullName>
    </submittedName>
</protein>
<evidence type="ECO:0000313" key="4">
    <source>
        <dbReference type="Proteomes" id="UP000000362"/>
    </source>
</evidence>
<keyword evidence="1" id="KW-0472">Membrane</keyword>
<organism evidence="3 4">
    <name type="scientific">Leuconostoc mesenteroides subsp. mesenteroides (strain ATCC 8293 / DSM 20343 / BCRC 11652 / CCM 1803 / JCM 6124 / NCDO 523 / NBRC 100496 / NCIMB 8023 / NCTC 12954 / NRRL B-1118 / 37Y)</name>
    <dbReference type="NCBI Taxonomy" id="203120"/>
    <lineage>
        <taxon>Bacteria</taxon>
        <taxon>Bacillati</taxon>
        <taxon>Bacillota</taxon>
        <taxon>Bacilli</taxon>
        <taxon>Lactobacillales</taxon>
        <taxon>Lactobacillaceae</taxon>
        <taxon>Leuconostoc</taxon>
    </lineage>
</organism>
<feature type="domain" description="PepSY" evidence="2">
    <location>
        <begin position="141"/>
        <end position="198"/>
    </location>
</feature>
<dbReference type="AlphaFoldDB" id="Q03XK6"/>
<dbReference type="eggNOG" id="COG3212">
    <property type="taxonomic scope" value="Bacteria"/>
</dbReference>
<dbReference type="EnsemblBacteria" id="ABJ62066">
    <property type="protein sequence ID" value="ABJ62066"/>
    <property type="gene ID" value="LEUM_0960"/>
</dbReference>
<dbReference type="InterPro" id="IPR025711">
    <property type="entry name" value="PepSY"/>
</dbReference>
<feature type="domain" description="PepSY" evidence="2">
    <location>
        <begin position="58"/>
        <end position="113"/>
    </location>
</feature>
<dbReference type="EMBL" id="CP000414">
    <property type="protein sequence ID" value="ABJ62066.1"/>
    <property type="molecule type" value="Genomic_DNA"/>
</dbReference>
<dbReference type="KEGG" id="lme:LEUM_0960"/>
<name>Q03XK6_LEUMM</name>
<reference evidence="3 4" key="1">
    <citation type="journal article" date="2006" name="Proc. Natl. Acad. Sci. U.S.A.">
        <title>Comparative genomics of the lactic acid bacteria.</title>
        <authorList>
            <person name="Makarova K."/>
            <person name="Slesarev A."/>
            <person name="Wolf Y."/>
            <person name="Sorokin A."/>
            <person name="Mirkin B."/>
            <person name="Koonin E."/>
            <person name="Pavlov A."/>
            <person name="Pavlova N."/>
            <person name="Karamychev V."/>
            <person name="Polouchine N."/>
            <person name="Shakhova V."/>
            <person name="Grigoriev I."/>
            <person name="Lou Y."/>
            <person name="Rohksar D."/>
            <person name="Lucas S."/>
            <person name="Huang K."/>
            <person name="Goodstein D.M."/>
            <person name="Hawkins T."/>
            <person name="Plengvidhya V."/>
            <person name="Welker D."/>
            <person name="Hughes J."/>
            <person name="Goh Y."/>
            <person name="Benson A."/>
            <person name="Baldwin K."/>
            <person name="Lee J.H."/>
            <person name="Diaz-Muniz I."/>
            <person name="Dosti B."/>
            <person name="Smeianov V."/>
            <person name="Wechter W."/>
            <person name="Barabote R."/>
            <person name="Lorca G."/>
            <person name="Altermann E."/>
            <person name="Barrangou R."/>
            <person name="Ganesan B."/>
            <person name="Xie Y."/>
            <person name="Rawsthorne H."/>
            <person name="Tamir D."/>
            <person name="Parker C."/>
            <person name="Breidt F."/>
            <person name="Broadbent J."/>
            <person name="Hutkins R."/>
            <person name="O'Sullivan D."/>
            <person name="Steele J."/>
            <person name="Unlu G."/>
            <person name="Saier M."/>
            <person name="Klaenhammer T."/>
            <person name="Richardson P."/>
            <person name="Kozyavkin S."/>
            <person name="Weimer B."/>
            <person name="Mills D."/>
        </authorList>
    </citation>
    <scope>NUCLEOTIDE SEQUENCE [LARGE SCALE GENOMIC DNA]</scope>
    <source>
        <strain evidence="4">ATCC 8293 / DSM 20343 / BCRC 11652 / CCM 1803 / JCM 6124 / NCDO 523 / NBRC 100496 / NCIMB 8023 / NCTC 12954 / NRRL B-1118 / 37Y</strain>
    </source>
</reference>
<keyword evidence="1" id="KW-1133">Transmembrane helix</keyword>
<dbReference type="RefSeq" id="WP_011679718.1">
    <property type="nucleotide sequence ID" value="NC_008531.1"/>
</dbReference>
<accession>Q03XK6</accession>
<evidence type="ECO:0000259" key="2">
    <source>
        <dbReference type="Pfam" id="PF03413"/>
    </source>
</evidence>
<feature type="transmembrane region" description="Helical" evidence="1">
    <location>
        <begin position="6"/>
        <end position="26"/>
    </location>
</feature>
<keyword evidence="1" id="KW-0812">Transmembrane</keyword>
<dbReference type="Pfam" id="PF03413">
    <property type="entry name" value="PepSY"/>
    <property type="match status" value="2"/>
</dbReference>
<dbReference type="Gene3D" id="3.10.450.40">
    <property type="match status" value="2"/>
</dbReference>
<evidence type="ECO:0000313" key="3">
    <source>
        <dbReference type="EMBL" id="ABJ62066.1"/>
    </source>
</evidence>
<proteinExistence type="predicted"/>
<dbReference type="HOGENOM" id="CLU_067057_0_3_9"/>
<keyword evidence="4" id="KW-1185">Reference proteome</keyword>
<dbReference type="Proteomes" id="UP000000362">
    <property type="component" value="Chromosome"/>
</dbReference>
<sequence length="202" mass="22307">MLKKWLTTVLLIIITLLLVTIAYLLYSNHNNINTSRSTDSSFDTSSSSKSSSNNDDLLSLAKIRSIFYKRYPNAAITSIELEKNLLSTHYDITGVDDNTEYTLKIHADTGKVITHNKEQLDADEKNGTAKNNEAIAFDNIISLDSAVNKAKDAAGDGSLNGWSLEKDDGRTYWEISLKDGNNNVAVKLDANSGQVIEKDEDD</sequence>
<dbReference type="GeneID" id="29576067"/>
<gene>
    <name evidence="3" type="ordered locus">LEUM_0960</name>
</gene>
<evidence type="ECO:0000256" key="1">
    <source>
        <dbReference type="SAM" id="Phobius"/>
    </source>
</evidence>